<feature type="region of interest" description="Disordered" evidence="6">
    <location>
        <begin position="748"/>
        <end position="771"/>
    </location>
</feature>
<keyword evidence="5 7" id="KW-0472">Membrane</keyword>
<evidence type="ECO:0000256" key="5">
    <source>
        <dbReference type="ARBA" id="ARBA00023136"/>
    </source>
</evidence>
<dbReference type="InterPro" id="IPR024862">
    <property type="entry name" value="TRPV"/>
</dbReference>
<sequence>MNGDEEYGSLQSEARLCTVRSLLVLPPIDINGPNHEVVLLDISNNKEWIAYITYRFEYTGSYINHVEQEKIFLTRQRFTAVNEIREEEIVASGEPVATTTTADTDHLSFEITDFVKSGGRHHCKFLSVSQDGKYVVLSFFERNTDGGDRRKSPNNPNCLIFEMKKDLEEPLEIKCKGRAVFLNQRHSLAIISSNTIKIYDNFPESESVTFMFDLRPFRSTPTLFQQSIENQESFIQNASWLDISRNETDREMRTLITLTRHIRHNLLTTPFNGGIVRIWSIIEDGTRLTSFPAPNQHVMAFSKNYKYTAAYVENTRSINIYNVKSGLLVYQLNSRETKNISDFTVSHIRFCYDGRYVAMAGWEKNNVVFEVWYVEAEKSIYRTVEALVTRPATYREGERMIKVVQPFVSRRIKDGKKCLMGYYTSYHNGKMTTMCVELDIDQVSDKIGICWIQSGAPVCKNTYEIENSLQNYANLQCGSIRIKEENYLIRFGKHTVQLWYVTPKIKDDGLIKDEDKLLYIRAYKGPDYGIDYSFRETWRIDTFESIKFIGGDPFKKLNPPGRLLVNITELTDEISDEVSNSYHTEEIFLPLYELFTPAMSTPPPEEPETTTATQSDIFLRFDYHKLESACQALHFLFNSEESFTNIEDQDKFNANLTIIRAKTEDLILTSLSILDVESNYFSTIAGSRTLAMLASFKTGRRIIFMIVNQSIPISIFSYVRSQFEINRSNPEETVEERTEREEYEYKLMTRTQSQRTEGSSSENSLPKNPGEYNMPTLYAGELSYRSAPLKLAEETKTKNVIIASNENVLTVLIHELSYDLYKLLFNRILSDAKKLGPGCLSSLTDALLFLQEEGNSDLLLSSSQKLSYLEIEKDRLAILSSEIFQVMKVKEMQKESISNIRSLESHATMEQIKKYDGKFQIQVYHIRKRWRKWIGQSIWWNDFKKPFVTFYKFKIRNPLRKSFIKSKKEAKQLSKVCVVPLPHFNSYSSFPEDRPKNSKLDDGKVIPYKDNSAFVSVASDQHDNNMFRQGDTVLEVLLEYKWQHFARKKFIWICLIHIVYYISYCTCVLFAPELYGINLEDDFVWDHPGQIVSLVLMISSLFILVFQEFRQFLKTQDRIDYFFSGYNWVDICSFVFPVITLMQLAFNWPHFTEVCSVATLILWTHAILRLRVISSFGITLETIIQLSKNIGSVLFIMLLVILAFTQSYMVLLRLSPDEYFQDNFEGSFAGDVTSETGSSTAEGTVGFASSSADNGFTDPFKAFYQVWLFIYGVWDPIIEGDAGDSKMIMALSIVFSLITVLIFFNMVIALMSSTVEAVEKRGKKVWVSHFAAVVSEIELLWCSTKTKYSRKNNPTYIYYIASFDSISIQEKRLLKETKDLTAELKETFS</sequence>
<accession>A0ABP9YZA8</accession>
<gene>
    <name evidence="9" type="ORF">MFLAVUS_005628</name>
</gene>
<feature type="transmembrane region" description="Helical" evidence="7">
    <location>
        <begin position="1148"/>
        <end position="1168"/>
    </location>
</feature>
<keyword evidence="10" id="KW-1185">Reference proteome</keyword>
<organism evidence="9 10">
    <name type="scientific">Mucor flavus</name>
    <dbReference type="NCBI Taxonomy" id="439312"/>
    <lineage>
        <taxon>Eukaryota</taxon>
        <taxon>Fungi</taxon>
        <taxon>Fungi incertae sedis</taxon>
        <taxon>Mucoromycota</taxon>
        <taxon>Mucoromycotina</taxon>
        <taxon>Mucoromycetes</taxon>
        <taxon>Mucorales</taxon>
        <taxon>Mucorineae</taxon>
        <taxon>Mucoraceae</taxon>
        <taxon>Mucor</taxon>
    </lineage>
</organism>
<feature type="transmembrane region" description="Helical" evidence="7">
    <location>
        <begin position="1290"/>
        <end position="1313"/>
    </location>
</feature>
<dbReference type="EMBL" id="BAABUK010000012">
    <property type="protein sequence ID" value="GAA5812178.1"/>
    <property type="molecule type" value="Genomic_DNA"/>
</dbReference>
<reference evidence="9 10" key="1">
    <citation type="submission" date="2024-04" db="EMBL/GenBank/DDBJ databases">
        <title>genome sequences of Mucor flavus KT1a and Helicostylum pulchrum KT1b strains isolated from the surface of a dry-aged beef.</title>
        <authorList>
            <person name="Toyotome T."/>
            <person name="Hosono M."/>
            <person name="Torimaru M."/>
            <person name="Fukuda K."/>
            <person name="Mikami N."/>
        </authorList>
    </citation>
    <scope>NUCLEOTIDE SEQUENCE [LARGE SCALE GENOMIC DNA]</scope>
    <source>
        <strain evidence="9 10">KT1a</strain>
    </source>
</reference>
<feature type="transmembrane region" description="Helical" evidence="7">
    <location>
        <begin position="1189"/>
        <end position="1211"/>
    </location>
</feature>
<proteinExistence type="predicted"/>
<evidence type="ECO:0000256" key="2">
    <source>
        <dbReference type="ARBA" id="ARBA00022692"/>
    </source>
</evidence>
<evidence type="ECO:0000256" key="7">
    <source>
        <dbReference type="SAM" id="Phobius"/>
    </source>
</evidence>
<name>A0ABP9YZA8_9FUNG</name>
<dbReference type="InterPro" id="IPR005821">
    <property type="entry name" value="Ion_trans_dom"/>
</dbReference>
<dbReference type="Proteomes" id="UP001473302">
    <property type="component" value="Unassembled WGS sequence"/>
</dbReference>
<dbReference type="PANTHER" id="PTHR10582:SF2">
    <property type="entry name" value="INACTIVE"/>
    <property type="match status" value="1"/>
</dbReference>
<evidence type="ECO:0000256" key="4">
    <source>
        <dbReference type="ARBA" id="ARBA00022989"/>
    </source>
</evidence>
<dbReference type="SUPFAM" id="SSF82171">
    <property type="entry name" value="DPP6 N-terminal domain-like"/>
    <property type="match status" value="1"/>
</dbReference>
<feature type="transmembrane region" description="Helical" evidence="7">
    <location>
        <begin position="1091"/>
        <end position="1109"/>
    </location>
</feature>
<dbReference type="PANTHER" id="PTHR10582">
    <property type="entry name" value="TRANSIENT RECEPTOR POTENTIAL ION CHANNEL PROTEIN"/>
    <property type="match status" value="1"/>
</dbReference>
<keyword evidence="3" id="KW-0677">Repeat</keyword>
<feature type="domain" description="Ion transport" evidence="8">
    <location>
        <begin position="1054"/>
        <end position="1321"/>
    </location>
</feature>
<feature type="transmembrane region" description="Helical" evidence="7">
    <location>
        <begin position="1050"/>
        <end position="1071"/>
    </location>
</feature>
<comment type="caution">
    <text evidence="9">The sequence shown here is derived from an EMBL/GenBank/DDBJ whole genome shotgun (WGS) entry which is preliminary data.</text>
</comment>
<evidence type="ECO:0000256" key="3">
    <source>
        <dbReference type="ARBA" id="ARBA00022737"/>
    </source>
</evidence>
<evidence type="ECO:0000313" key="9">
    <source>
        <dbReference type="EMBL" id="GAA5812178.1"/>
    </source>
</evidence>
<dbReference type="InterPro" id="IPR015943">
    <property type="entry name" value="WD40/YVTN_repeat-like_dom_sf"/>
</dbReference>
<dbReference type="Pfam" id="PF00520">
    <property type="entry name" value="Ion_trans"/>
    <property type="match status" value="1"/>
</dbReference>
<evidence type="ECO:0000259" key="8">
    <source>
        <dbReference type="Pfam" id="PF00520"/>
    </source>
</evidence>
<keyword evidence="4 7" id="KW-1133">Transmembrane helix</keyword>
<feature type="transmembrane region" description="Helical" evidence="7">
    <location>
        <begin position="1121"/>
        <end position="1142"/>
    </location>
</feature>
<feature type="transmembrane region" description="Helical" evidence="7">
    <location>
        <begin position="702"/>
        <end position="719"/>
    </location>
</feature>
<dbReference type="Gene3D" id="2.130.10.10">
    <property type="entry name" value="YVTN repeat-like/Quinoprotein amine dehydrogenase"/>
    <property type="match status" value="1"/>
</dbReference>
<keyword evidence="2 7" id="KW-0812">Transmembrane</keyword>
<comment type="subcellular location">
    <subcellularLocation>
        <location evidence="1">Membrane</location>
        <topology evidence="1">Multi-pass membrane protein</topology>
    </subcellularLocation>
</comment>
<feature type="compositionally biased region" description="Polar residues" evidence="6">
    <location>
        <begin position="749"/>
        <end position="766"/>
    </location>
</feature>
<evidence type="ECO:0000256" key="6">
    <source>
        <dbReference type="SAM" id="MobiDB-lite"/>
    </source>
</evidence>
<evidence type="ECO:0000256" key="1">
    <source>
        <dbReference type="ARBA" id="ARBA00004141"/>
    </source>
</evidence>
<evidence type="ECO:0000313" key="10">
    <source>
        <dbReference type="Proteomes" id="UP001473302"/>
    </source>
</evidence>
<protein>
    <recommendedName>
        <fullName evidence="8">Ion transport domain-containing protein</fullName>
    </recommendedName>
</protein>